<accession>A0A378VWY9</accession>
<reference evidence="1" key="1">
    <citation type="submission" date="2018-06" db="EMBL/GenBank/DDBJ databases">
        <authorList>
            <consortium name="Pathogen Informatics"/>
            <person name="Doyle S."/>
        </authorList>
    </citation>
    <scope>NUCLEOTIDE SEQUENCE [LARGE SCALE GENOMIC DNA]</scope>
    <source>
        <strain evidence="1">NCTC11421</strain>
    </source>
</reference>
<proteinExistence type="predicted"/>
<dbReference type="AlphaFoldDB" id="A0A378VWY9"/>
<sequence length="120" mass="13335">MPALPPVMKPERFFGESRLKGDAALTFSPIFRAFLLPMPSECGAAAILPRIPFIGGAALVEPRVVLPAFQFADIRLPAVVAVEKYAVDQGIYSGLTKPVRRYLALPYYLYCLRLRRLVLI</sequence>
<dbReference type="EMBL" id="UGRI01000001">
    <property type="protein sequence ID" value="SUA21815.1"/>
    <property type="molecule type" value="Genomic_DNA"/>
</dbReference>
<name>A0A378VWY9_NEIGO</name>
<organism evidence="1">
    <name type="scientific">Neisseria gonorrhoeae</name>
    <dbReference type="NCBI Taxonomy" id="485"/>
    <lineage>
        <taxon>Bacteria</taxon>
        <taxon>Pseudomonadati</taxon>
        <taxon>Pseudomonadota</taxon>
        <taxon>Betaproteobacteria</taxon>
        <taxon>Neisseriales</taxon>
        <taxon>Neisseriaceae</taxon>
        <taxon>Neisseria</taxon>
    </lineage>
</organism>
<protein>
    <submittedName>
        <fullName evidence="1">Phage associated protein</fullName>
    </submittedName>
</protein>
<gene>
    <name evidence="1" type="ORF">NCTC11421_01681</name>
</gene>
<evidence type="ECO:0000313" key="1">
    <source>
        <dbReference type="EMBL" id="SUA21815.1"/>
    </source>
</evidence>